<proteinExistence type="predicted"/>
<sequence>MNAFALRLIKSHRVRFVNGALQKILKVMSPLKFLIFAALATAACAGGGRRRLPDPVPAPMPDPNFMEVSIVPCDASNNFCGSITTPPPIMEGTGGFYLPGK</sequence>
<protein>
    <recommendedName>
        <fullName evidence="3">Lipoprotein</fullName>
    </recommendedName>
</protein>
<feature type="non-terminal residue" evidence="1">
    <location>
        <position position="1"/>
    </location>
</feature>
<keyword evidence="2" id="KW-1185">Reference proteome</keyword>
<organism evidence="1 2">
    <name type="scientific">Iphiclides podalirius</name>
    <name type="common">scarce swallowtail</name>
    <dbReference type="NCBI Taxonomy" id="110791"/>
    <lineage>
        <taxon>Eukaryota</taxon>
        <taxon>Metazoa</taxon>
        <taxon>Ecdysozoa</taxon>
        <taxon>Arthropoda</taxon>
        <taxon>Hexapoda</taxon>
        <taxon>Insecta</taxon>
        <taxon>Pterygota</taxon>
        <taxon>Neoptera</taxon>
        <taxon>Endopterygota</taxon>
        <taxon>Lepidoptera</taxon>
        <taxon>Glossata</taxon>
        <taxon>Ditrysia</taxon>
        <taxon>Papilionoidea</taxon>
        <taxon>Papilionidae</taxon>
        <taxon>Papilioninae</taxon>
        <taxon>Iphiclides</taxon>
    </lineage>
</organism>
<dbReference type="Proteomes" id="UP000837857">
    <property type="component" value="Chromosome 24"/>
</dbReference>
<reference evidence="1" key="1">
    <citation type="submission" date="2022-03" db="EMBL/GenBank/DDBJ databases">
        <authorList>
            <person name="Martin H S."/>
        </authorList>
    </citation>
    <scope>NUCLEOTIDE SEQUENCE</scope>
</reference>
<name>A0ABN8IJS3_9NEOP</name>
<gene>
    <name evidence="1" type="ORF">IPOD504_LOCUS9837</name>
</gene>
<dbReference type="EMBL" id="OW152836">
    <property type="protein sequence ID" value="CAH2056886.1"/>
    <property type="molecule type" value="Genomic_DNA"/>
</dbReference>
<evidence type="ECO:0000313" key="1">
    <source>
        <dbReference type="EMBL" id="CAH2056886.1"/>
    </source>
</evidence>
<accession>A0ABN8IJS3</accession>
<evidence type="ECO:0008006" key="3">
    <source>
        <dbReference type="Google" id="ProtNLM"/>
    </source>
</evidence>
<evidence type="ECO:0000313" key="2">
    <source>
        <dbReference type="Proteomes" id="UP000837857"/>
    </source>
</evidence>